<evidence type="ECO:0000256" key="2">
    <source>
        <dbReference type="ARBA" id="ARBA00022679"/>
    </source>
</evidence>
<dbReference type="PANTHER" id="PTHR43085:SF1">
    <property type="entry name" value="PSEUDOURIDINE KINASE-RELATED"/>
    <property type="match status" value="1"/>
</dbReference>
<keyword evidence="4 7" id="KW-0418">Kinase</keyword>
<keyword evidence="8" id="KW-1185">Reference proteome</keyword>
<evidence type="ECO:0000256" key="4">
    <source>
        <dbReference type="ARBA" id="ARBA00022777"/>
    </source>
</evidence>
<dbReference type="CDD" id="cd01167">
    <property type="entry name" value="bac_FRK"/>
    <property type="match status" value="1"/>
</dbReference>
<name>A0A7T7XRC1_9SPIR</name>
<dbReference type="GO" id="GO:0016301">
    <property type="term" value="F:kinase activity"/>
    <property type="evidence" value="ECO:0007669"/>
    <property type="project" value="UniProtKB-KW"/>
</dbReference>
<dbReference type="Pfam" id="PF00294">
    <property type="entry name" value="PfkB"/>
    <property type="match status" value="1"/>
</dbReference>
<evidence type="ECO:0000313" key="7">
    <source>
        <dbReference type="EMBL" id="QQO11071.1"/>
    </source>
</evidence>
<proteinExistence type="inferred from homology"/>
<feature type="domain" description="Carbohydrate kinase PfkB" evidence="6">
    <location>
        <begin position="28"/>
        <end position="313"/>
    </location>
</feature>
<protein>
    <submittedName>
        <fullName evidence="7">Carbohydrate kinase</fullName>
    </submittedName>
</protein>
<dbReference type="PANTHER" id="PTHR43085">
    <property type="entry name" value="HEXOKINASE FAMILY MEMBER"/>
    <property type="match status" value="1"/>
</dbReference>
<evidence type="ECO:0000313" key="8">
    <source>
        <dbReference type="Proteomes" id="UP000595917"/>
    </source>
</evidence>
<dbReference type="InterPro" id="IPR050306">
    <property type="entry name" value="PfkB_Carbo_kinase"/>
</dbReference>
<keyword evidence="3" id="KW-0547">Nucleotide-binding</keyword>
<dbReference type="RefSeq" id="WP_215628380.1">
    <property type="nucleotide sequence ID" value="NZ_CP067089.2"/>
</dbReference>
<dbReference type="KEGG" id="bhc:JFL75_09185"/>
<evidence type="ECO:0000256" key="5">
    <source>
        <dbReference type="ARBA" id="ARBA00022840"/>
    </source>
</evidence>
<evidence type="ECO:0000259" key="6">
    <source>
        <dbReference type="Pfam" id="PF00294"/>
    </source>
</evidence>
<evidence type="ECO:0000256" key="1">
    <source>
        <dbReference type="ARBA" id="ARBA00010688"/>
    </source>
</evidence>
<dbReference type="Gene3D" id="3.40.1190.20">
    <property type="match status" value="1"/>
</dbReference>
<accession>A0A7T7XRC1</accession>
<evidence type="ECO:0000256" key="3">
    <source>
        <dbReference type="ARBA" id="ARBA00022741"/>
    </source>
</evidence>
<dbReference type="EMBL" id="CP067089">
    <property type="protein sequence ID" value="QQO11071.1"/>
    <property type="molecule type" value="Genomic_DNA"/>
</dbReference>
<organism evidence="7 8">
    <name type="scientific">Breznakiella homolactica</name>
    <dbReference type="NCBI Taxonomy" id="2798577"/>
    <lineage>
        <taxon>Bacteria</taxon>
        <taxon>Pseudomonadati</taxon>
        <taxon>Spirochaetota</taxon>
        <taxon>Spirochaetia</taxon>
        <taxon>Spirochaetales</taxon>
        <taxon>Breznakiellaceae</taxon>
        <taxon>Breznakiella</taxon>
    </lineage>
</organism>
<dbReference type="InterPro" id="IPR029056">
    <property type="entry name" value="Ribokinase-like"/>
</dbReference>
<comment type="similarity">
    <text evidence="1">Belongs to the carbohydrate kinase PfkB family.</text>
</comment>
<gene>
    <name evidence="7" type="ORF">JFL75_09185</name>
</gene>
<dbReference type="InterPro" id="IPR011611">
    <property type="entry name" value="PfkB_dom"/>
</dbReference>
<keyword evidence="5" id="KW-0067">ATP-binding</keyword>
<reference evidence="7" key="1">
    <citation type="submission" date="2021-01" db="EMBL/GenBank/DDBJ databases">
        <title>Description of Breznakiella homolactica.</title>
        <authorList>
            <person name="Song Y."/>
            <person name="Brune A."/>
        </authorList>
    </citation>
    <scope>NUCLEOTIDE SEQUENCE</scope>
    <source>
        <strain evidence="7">RmG30</strain>
    </source>
</reference>
<sequence length="323" mass="34661">MILGCGEALIDMIPGISSGGEPAFLPCPGGSPYNTAIAAGRLGVPVSFLGRFSTDFFGETLIKRLAENHVGTGLITRSDQTSTLAFVKLEQGQEPRYIFYTEGSADRSFSAVDLPAVLPPEVTCIYFGSIAMTMEPVASTIENFILEQSRRTGSGAPVISLDPNIRPFMIRDREAFVRRFETWAAAATIAKISEADFEFIYPGLGLDKSMEKMLSLGVRIAVTTLGPEGAMALIRREDGSVSRVSAPVVDLEVIDTIGAGDTFHGSFLAWLEIQGKMNRPALAALSDGELRDALFFANKAASLVCSRRGAEPPTLTEIEALKV</sequence>
<keyword evidence="2" id="KW-0808">Transferase</keyword>
<dbReference type="SUPFAM" id="SSF53613">
    <property type="entry name" value="Ribokinase-like"/>
    <property type="match status" value="1"/>
</dbReference>
<dbReference type="Proteomes" id="UP000595917">
    <property type="component" value="Chromosome"/>
</dbReference>
<dbReference type="GO" id="GO:0005524">
    <property type="term" value="F:ATP binding"/>
    <property type="evidence" value="ECO:0007669"/>
    <property type="project" value="UniProtKB-KW"/>
</dbReference>
<dbReference type="AlphaFoldDB" id="A0A7T7XRC1"/>